<organism evidence="1 2">
    <name type="scientific">Panicum virgatum</name>
    <name type="common">Blackwell switchgrass</name>
    <dbReference type="NCBI Taxonomy" id="38727"/>
    <lineage>
        <taxon>Eukaryota</taxon>
        <taxon>Viridiplantae</taxon>
        <taxon>Streptophyta</taxon>
        <taxon>Embryophyta</taxon>
        <taxon>Tracheophyta</taxon>
        <taxon>Spermatophyta</taxon>
        <taxon>Magnoliopsida</taxon>
        <taxon>Liliopsida</taxon>
        <taxon>Poales</taxon>
        <taxon>Poaceae</taxon>
        <taxon>PACMAD clade</taxon>
        <taxon>Panicoideae</taxon>
        <taxon>Panicodae</taxon>
        <taxon>Paniceae</taxon>
        <taxon>Panicinae</taxon>
        <taxon>Panicum</taxon>
        <taxon>Panicum sect. Hiantes</taxon>
    </lineage>
</organism>
<sequence length="58" mass="6918">MKGFLSKHQTNAEGSVYYCRRVLTAFTQPLWIDFVRMILDKELRIDCRNFTPMDYVKA</sequence>
<comment type="caution">
    <text evidence="1">The sequence shown here is derived from an EMBL/GenBank/DDBJ whole genome shotgun (WGS) entry which is preliminary data.</text>
</comment>
<gene>
    <name evidence="1" type="ORF">PVAP13_8KG214000</name>
</gene>
<reference evidence="1" key="1">
    <citation type="submission" date="2020-05" db="EMBL/GenBank/DDBJ databases">
        <title>WGS assembly of Panicum virgatum.</title>
        <authorList>
            <person name="Lovell J.T."/>
            <person name="Jenkins J."/>
            <person name="Shu S."/>
            <person name="Juenger T.E."/>
            <person name="Schmutz J."/>
        </authorList>
    </citation>
    <scope>NUCLEOTIDE SEQUENCE</scope>
    <source>
        <strain evidence="1">AP13</strain>
    </source>
</reference>
<evidence type="ECO:0000313" key="1">
    <source>
        <dbReference type="EMBL" id="KAG2560810.1"/>
    </source>
</evidence>
<name>A0A8T0PGT2_PANVG</name>
<proteinExistence type="predicted"/>
<dbReference type="Proteomes" id="UP000823388">
    <property type="component" value="Chromosome 8K"/>
</dbReference>
<accession>A0A8T0PGT2</accession>
<protein>
    <submittedName>
        <fullName evidence="1">Uncharacterized protein</fullName>
    </submittedName>
</protein>
<keyword evidence="2" id="KW-1185">Reference proteome</keyword>
<evidence type="ECO:0000313" key="2">
    <source>
        <dbReference type="Proteomes" id="UP000823388"/>
    </source>
</evidence>
<dbReference type="AlphaFoldDB" id="A0A8T0PGT2"/>
<dbReference type="EMBL" id="CM029051">
    <property type="protein sequence ID" value="KAG2560810.1"/>
    <property type="molecule type" value="Genomic_DNA"/>
</dbReference>